<evidence type="ECO:0000259" key="5">
    <source>
        <dbReference type="PROSITE" id="PS50893"/>
    </source>
</evidence>
<protein>
    <recommendedName>
        <fullName evidence="5">ABC transporter domain-containing protein</fullName>
    </recommendedName>
</protein>
<organism evidence="6 7">
    <name type="scientific">Geobacter hydrogenophilus</name>
    <dbReference type="NCBI Taxonomy" id="40983"/>
    <lineage>
        <taxon>Bacteria</taxon>
        <taxon>Pseudomonadati</taxon>
        <taxon>Thermodesulfobacteriota</taxon>
        <taxon>Desulfuromonadia</taxon>
        <taxon>Geobacterales</taxon>
        <taxon>Geobacteraceae</taxon>
        <taxon>Geobacter</taxon>
    </lineage>
</organism>
<evidence type="ECO:0000313" key="6">
    <source>
        <dbReference type="EMBL" id="GLI36604.1"/>
    </source>
</evidence>
<dbReference type="Gene3D" id="2.70.50.60">
    <property type="entry name" value="abc- transporter (atp binding component) like domain"/>
    <property type="match status" value="1"/>
</dbReference>
<comment type="caution">
    <text evidence="6">The sequence shown here is derived from an EMBL/GenBank/DDBJ whole genome shotgun (WGS) entry which is preliminary data.</text>
</comment>
<keyword evidence="2" id="KW-0813">Transport</keyword>
<feature type="domain" description="ABC transporter" evidence="5">
    <location>
        <begin position="45"/>
        <end position="269"/>
    </location>
</feature>
<dbReference type="PROSITE" id="PS50893">
    <property type="entry name" value="ABC_TRANSPORTER_2"/>
    <property type="match status" value="1"/>
</dbReference>
<dbReference type="GO" id="GO:0016887">
    <property type="term" value="F:ATP hydrolysis activity"/>
    <property type="evidence" value="ECO:0007669"/>
    <property type="project" value="InterPro"/>
</dbReference>
<dbReference type="InterPro" id="IPR003593">
    <property type="entry name" value="AAA+_ATPase"/>
</dbReference>
<comment type="similarity">
    <text evidence="1">Belongs to the ABC transporter superfamily.</text>
</comment>
<name>A0A9W6FX52_9BACT</name>
<sequence length="431" mass="47390">MPILSDKAMNSVISVENLGKKYLVSHQSYTALRDVISDGFRAIGRRLSSPRSNASGIQVEEFWALKDVTFDIKQGERIGVIGRNGAGKSTLLKILSRITEPTEGRVRIRGRVASLLEVGTGFHPELTGRENIFLNGAILGMSRMEIKKKFDEIVDFAEIEKFLDTPVKRYSSGMYVRLAFAVAAHLEPEILIVDEVLAVGDSLFQKKCVDKINDVTSNGNTVILVSHHMGLITSICQSAILLDKGAVVISGDVDLVVQTYLNSTREREIFLNDVSASSGRPFIITGFDIQVDGRSTRNIVAGSRVTFSLQYSMCDVSSYIRFGLHVLDDYGRTICILSPNQQDPDFVHRLTRGGGGISCSMDQLALLPGRYHISIHYSAGGDGLSIALDRICTFDVVEGDVYGTGVIPSEIHGVIFMKGDWRFFKDGSARR</sequence>
<keyword evidence="7" id="KW-1185">Reference proteome</keyword>
<dbReference type="InterPro" id="IPR015860">
    <property type="entry name" value="ABC_transpr_TagH-like"/>
</dbReference>
<dbReference type="Proteomes" id="UP001144352">
    <property type="component" value="Unassembled WGS sequence"/>
</dbReference>
<reference evidence="6" key="1">
    <citation type="submission" date="2022-12" db="EMBL/GenBank/DDBJ databases">
        <title>Reference genome sequencing for broad-spectrum identification of bacterial and archaeal isolates by mass spectrometry.</title>
        <authorList>
            <person name="Sekiguchi Y."/>
            <person name="Tourlousse D.M."/>
        </authorList>
    </citation>
    <scope>NUCLEOTIDE SEQUENCE</scope>
    <source>
        <strain evidence="6">H2</strain>
    </source>
</reference>
<dbReference type="GO" id="GO:0005524">
    <property type="term" value="F:ATP binding"/>
    <property type="evidence" value="ECO:0007669"/>
    <property type="project" value="UniProtKB-KW"/>
</dbReference>
<dbReference type="SUPFAM" id="SSF52540">
    <property type="entry name" value="P-loop containing nucleoside triphosphate hydrolases"/>
    <property type="match status" value="1"/>
</dbReference>
<evidence type="ECO:0000256" key="2">
    <source>
        <dbReference type="ARBA" id="ARBA00022448"/>
    </source>
</evidence>
<dbReference type="InterPro" id="IPR050683">
    <property type="entry name" value="Bact_Polysacc_Export_ATP-bd"/>
</dbReference>
<keyword evidence="3" id="KW-0547">Nucleotide-binding</keyword>
<dbReference type="Gene3D" id="3.40.50.300">
    <property type="entry name" value="P-loop containing nucleotide triphosphate hydrolases"/>
    <property type="match status" value="1"/>
</dbReference>
<evidence type="ECO:0000256" key="1">
    <source>
        <dbReference type="ARBA" id="ARBA00005417"/>
    </source>
</evidence>
<keyword evidence="4" id="KW-0067">ATP-binding</keyword>
<dbReference type="CDD" id="cd10147">
    <property type="entry name" value="Wzt_C-like"/>
    <property type="match status" value="1"/>
</dbReference>
<dbReference type="PANTHER" id="PTHR46743:SF2">
    <property type="entry name" value="TEICHOIC ACIDS EXPORT ATP-BINDING PROTEIN TAGH"/>
    <property type="match status" value="1"/>
</dbReference>
<dbReference type="InterPro" id="IPR003439">
    <property type="entry name" value="ABC_transporter-like_ATP-bd"/>
</dbReference>
<evidence type="ECO:0000313" key="7">
    <source>
        <dbReference type="Proteomes" id="UP001144352"/>
    </source>
</evidence>
<dbReference type="SMART" id="SM00382">
    <property type="entry name" value="AAA"/>
    <property type="match status" value="1"/>
</dbReference>
<accession>A0A9W6FX52</accession>
<dbReference type="InterPro" id="IPR029439">
    <property type="entry name" value="Wzt_C"/>
</dbReference>
<proteinExistence type="inferred from homology"/>
<evidence type="ECO:0000256" key="3">
    <source>
        <dbReference type="ARBA" id="ARBA00022741"/>
    </source>
</evidence>
<dbReference type="GO" id="GO:0016020">
    <property type="term" value="C:membrane"/>
    <property type="evidence" value="ECO:0007669"/>
    <property type="project" value="InterPro"/>
</dbReference>
<dbReference type="InterPro" id="IPR027417">
    <property type="entry name" value="P-loop_NTPase"/>
</dbReference>
<dbReference type="PANTHER" id="PTHR46743">
    <property type="entry name" value="TEICHOIC ACIDS EXPORT ATP-BINDING PROTEIN TAGH"/>
    <property type="match status" value="1"/>
</dbReference>
<dbReference type="EMBL" id="BSDS01000001">
    <property type="protein sequence ID" value="GLI36604.1"/>
    <property type="molecule type" value="Genomic_DNA"/>
</dbReference>
<evidence type="ECO:0000256" key="4">
    <source>
        <dbReference type="ARBA" id="ARBA00022840"/>
    </source>
</evidence>
<gene>
    <name evidence="6" type="ORF">GHYDROH2_01050</name>
</gene>
<dbReference type="Pfam" id="PF00005">
    <property type="entry name" value="ABC_tran"/>
    <property type="match status" value="1"/>
</dbReference>
<dbReference type="CDD" id="cd03220">
    <property type="entry name" value="ABC_KpsT_Wzt"/>
    <property type="match status" value="1"/>
</dbReference>
<dbReference type="AlphaFoldDB" id="A0A9W6FX52"/>
<dbReference type="GO" id="GO:0140359">
    <property type="term" value="F:ABC-type transporter activity"/>
    <property type="evidence" value="ECO:0007669"/>
    <property type="project" value="InterPro"/>
</dbReference>